<keyword evidence="1" id="KW-0812">Transmembrane</keyword>
<protein>
    <recommendedName>
        <fullName evidence="4">DUF2490 domain-containing protein</fullName>
    </recommendedName>
</protein>
<evidence type="ECO:0008006" key="4">
    <source>
        <dbReference type="Google" id="ProtNLM"/>
    </source>
</evidence>
<feature type="transmembrane region" description="Helical" evidence="1">
    <location>
        <begin position="20"/>
        <end position="38"/>
    </location>
</feature>
<dbReference type="Proteomes" id="UP000675880">
    <property type="component" value="Unassembled WGS sequence"/>
</dbReference>
<sequence>MIIQRLLHRCRSGATPVTRVLIRLSVIAIVALPALVSAESVTSRDHRFSLEFETGAVWQSRNQIQIPDSSAGTRFGLTDIQGNGPDAQRRVELTWNMNHRHSLRFVYAPLGFSGTGSFGFPVRFAGGTFAPGVPVDSEYKFDSYRLTYRYLVHESERWRWRIGATAFIRDARVELRQQGMVASDSNVGFVPLLSTSLEYDIAPRWTALLDFDGLVSTQGRAIDAAIKVRYDLTNHWFMTAGYRVFEGGVDNDRYAFGWYNFALVSLGLRF</sequence>
<keyword evidence="1" id="KW-1133">Transmembrane helix</keyword>
<reference evidence="2 3" key="1">
    <citation type="submission" date="2021-02" db="EMBL/GenBank/DDBJ databases">
        <authorList>
            <person name="Han P."/>
        </authorList>
    </citation>
    <scope>NUCLEOTIDE SEQUENCE [LARGE SCALE GENOMIC DNA]</scope>
    <source>
        <strain evidence="2">Candidatus Nitrospira sp. ZN2</strain>
    </source>
</reference>
<keyword evidence="3" id="KW-1185">Reference proteome</keyword>
<organism evidence="2 3">
    <name type="scientific">Nitrospira defluvii</name>
    <dbReference type="NCBI Taxonomy" id="330214"/>
    <lineage>
        <taxon>Bacteria</taxon>
        <taxon>Pseudomonadati</taxon>
        <taxon>Nitrospirota</taxon>
        <taxon>Nitrospiria</taxon>
        <taxon>Nitrospirales</taxon>
        <taxon>Nitrospiraceae</taxon>
        <taxon>Nitrospira</taxon>
    </lineage>
</organism>
<proteinExistence type="predicted"/>
<accession>A0ABN7LIG5</accession>
<keyword evidence="1" id="KW-0472">Membrane</keyword>
<dbReference type="EMBL" id="CAJNBJ010000016">
    <property type="protein sequence ID" value="CAE6752331.1"/>
    <property type="molecule type" value="Genomic_DNA"/>
</dbReference>
<evidence type="ECO:0000256" key="1">
    <source>
        <dbReference type="SAM" id="Phobius"/>
    </source>
</evidence>
<comment type="caution">
    <text evidence="2">The sequence shown here is derived from an EMBL/GenBank/DDBJ whole genome shotgun (WGS) entry which is preliminary data.</text>
</comment>
<evidence type="ECO:0000313" key="3">
    <source>
        <dbReference type="Proteomes" id="UP000675880"/>
    </source>
</evidence>
<gene>
    <name evidence="2" type="ORF">NSPZN2_30233</name>
</gene>
<evidence type="ECO:0000313" key="2">
    <source>
        <dbReference type="EMBL" id="CAE6752331.1"/>
    </source>
</evidence>
<name>A0ABN7LIG5_9BACT</name>